<evidence type="ECO:0000313" key="1">
    <source>
        <dbReference type="EMBL" id="KAJ0184010.1"/>
    </source>
</evidence>
<gene>
    <name evidence="1" type="ORF">K1T71_000433</name>
</gene>
<accession>A0ACC1DJF7</accession>
<name>A0ACC1DJF7_9NEOP</name>
<sequence length="96" mass="10582">MYAKIALVSLVVAVVFAAPTPGGGGHHKHVTIHVPYKVHTVHHHHVSKVPVPVHVVKEVPVIKEIKVLKLKNLLVQLIARSLKLYELSIKFITGLN</sequence>
<organism evidence="1 2">
    <name type="scientific">Dendrolimus kikuchii</name>
    <dbReference type="NCBI Taxonomy" id="765133"/>
    <lineage>
        <taxon>Eukaryota</taxon>
        <taxon>Metazoa</taxon>
        <taxon>Ecdysozoa</taxon>
        <taxon>Arthropoda</taxon>
        <taxon>Hexapoda</taxon>
        <taxon>Insecta</taxon>
        <taxon>Pterygota</taxon>
        <taxon>Neoptera</taxon>
        <taxon>Endopterygota</taxon>
        <taxon>Lepidoptera</taxon>
        <taxon>Glossata</taxon>
        <taxon>Ditrysia</taxon>
        <taxon>Bombycoidea</taxon>
        <taxon>Lasiocampidae</taxon>
        <taxon>Dendrolimus</taxon>
    </lineage>
</organism>
<dbReference type="Proteomes" id="UP000824533">
    <property type="component" value="Linkage Group LG01"/>
</dbReference>
<comment type="caution">
    <text evidence="1">The sequence shown here is derived from an EMBL/GenBank/DDBJ whole genome shotgun (WGS) entry which is preliminary data.</text>
</comment>
<keyword evidence="2" id="KW-1185">Reference proteome</keyword>
<protein>
    <submittedName>
        <fullName evidence="1">Uncharacterized protein</fullName>
    </submittedName>
</protein>
<evidence type="ECO:0000313" key="2">
    <source>
        <dbReference type="Proteomes" id="UP000824533"/>
    </source>
</evidence>
<proteinExistence type="predicted"/>
<dbReference type="EMBL" id="CM034387">
    <property type="protein sequence ID" value="KAJ0184010.1"/>
    <property type="molecule type" value="Genomic_DNA"/>
</dbReference>
<reference evidence="1 2" key="1">
    <citation type="journal article" date="2021" name="Front. Genet.">
        <title>Chromosome-Level Genome Assembly Reveals Significant Gene Expansion in the Toll and IMD Signaling Pathways of Dendrolimus kikuchii.</title>
        <authorList>
            <person name="Zhou J."/>
            <person name="Wu P."/>
            <person name="Xiong Z."/>
            <person name="Liu N."/>
            <person name="Zhao N."/>
            <person name="Ji M."/>
            <person name="Qiu Y."/>
            <person name="Yang B."/>
        </authorList>
    </citation>
    <scope>NUCLEOTIDE SEQUENCE [LARGE SCALE GENOMIC DNA]</scope>
    <source>
        <strain evidence="1">Ann1</strain>
    </source>
</reference>